<sequence>MRRPNRVFTRRIAVALSIDPRNDAESVFTSRTFAEFSEGKNWLLDWRMRAGWLAGWLAGGLAGGLAE</sequence>
<reference evidence="1" key="1">
    <citation type="journal article" date="2019" name="bioRxiv">
        <title>The Genome of the Zebra Mussel, Dreissena polymorpha: A Resource for Invasive Species Research.</title>
        <authorList>
            <person name="McCartney M.A."/>
            <person name="Auch B."/>
            <person name="Kono T."/>
            <person name="Mallez S."/>
            <person name="Zhang Y."/>
            <person name="Obille A."/>
            <person name="Becker A."/>
            <person name="Abrahante J.E."/>
            <person name="Garbe J."/>
            <person name="Badalamenti J.P."/>
            <person name="Herman A."/>
            <person name="Mangelson H."/>
            <person name="Liachko I."/>
            <person name="Sullivan S."/>
            <person name="Sone E.D."/>
            <person name="Koren S."/>
            <person name="Silverstein K.A.T."/>
            <person name="Beckman K.B."/>
            <person name="Gohl D.M."/>
        </authorList>
    </citation>
    <scope>NUCLEOTIDE SEQUENCE</scope>
    <source>
        <strain evidence="1">Duluth1</strain>
        <tissue evidence="1">Whole animal</tissue>
    </source>
</reference>
<evidence type="ECO:0000313" key="2">
    <source>
        <dbReference type="Proteomes" id="UP000828390"/>
    </source>
</evidence>
<proteinExistence type="predicted"/>
<accession>A0A9D4NL92</accession>
<keyword evidence="2" id="KW-1185">Reference proteome</keyword>
<organism evidence="1 2">
    <name type="scientific">Dreissena polymorpha</name>
    <name type="common">Zebra mussel</name>
    <name type="synonym">Mytilus polymorpha</name>
    <dbReference type="NCBI Taxonomy" id="45954"/>
    <lineage>
        <taxon>Eukaryota</taxon>
        <taxon>Metazoa</taxon>
        <taxon>Spiralia</taxon>
        <taxon>Lophotrochozoa</taxon>
        <taxon>Mollusca</taxon>
        <taxon>Bivalvia</taxon>
        <taxon>Autobranchia</taxon>
        <taxon>Heteroconchia</taxon>
        <taxon>Euheterodonta</taxon>
        <taxon>Imparidentia</taxon>
        <taxon>Neoheterodontei</taxon>
        <taxon>Myida</taxon>
        <taxon>Dreissenoidea</taxon>
        <taxon>Dreissenidae</taxon>
        <taxon>Dreissena</taxon>
    </lineage>
</organism>
<name>A0A9D4NL92_DREPO</name>
<comment type="caution">
    <text evidence="1">The sequence shown here is derived from an EMBL/GenBank/DDBJ whole genome shotgun (WGS) entry which is preliminary data.</text>
</comment>
<evidence type="ECO:0000313" key="1">
    <source>
        <dbReference type="EMBL" id="KAH3895362.1"/>
    </source>
</evidence>
<dbReference type="EMBL" id="JAIWYP010000001">
    <property type="protein sequence ID" value="KAH3895362.1"/>
    <property type="molecule type" value="Genomic_DNA"/>
</dbReference>
<dbReference type="Proteomes" id="UP000828390">
    <property type="component" value="Unassembled WGS sequence"/>
</dbReference>
<gene>
    <name evidence="1" type="ORF">DPMN_019525</name>
</gene>
<reference evidence="1" key="2">
    <citation type="submission" date="2020-11" db="EMBL/GenBank/DDBJ databases">
        <authorList>
            <person name="McCartney M.A."/>
            <person name="Auch B."/>
            <person name="Kono T."/>
            <person name="Mallez S."/>
            <person name="Becker A."/>
            <person name="Gohl D.M."/>
            <person name="Silverstein K.A.T."/>
            <person name="Koren S."/>
            <person name="Bechman K.B."/>
            <person name="Herman A."/>
            <person name="Abrahante J.E."/>
            <person name="Garbe J."/>
        </authorList>
    </citation>
    <scope>NUCLEOTIDE SEQUENCE</scope>
    <source>
        <strain evidence="1">Duluth1</strain>
        <tissue evidence="1">Whole animal</tissue>
    </source>
</reference>
<dbReference type="AlphaFoldDB" id="A0A9D4NL92"/>
<protein>
    <submittedName>
        <fullName evidence="1">Uncharacterized protein</fullName>
    </submittedName>
</protein>